<dbReference type="Proteomes" id="UP000007646">
    <property type="component" value="Unassembled WGS sequence"/>
</dbReference>
<gene>
    <name evidence="9" type="primary">PRSS21</name>
</gene>
<dbReference type="PROSITE" id="PS50240">
    <property type="entry name" value="TRYPSIN_DOM"/>
    <property type="match status" value="1"/>
</dbReference>
<sequence>ACGSRGRGPERGIKHHCLPPLPQNSRGRGVPLLSAHRQGLAPAPAQPSIHLSILAPCGRRKVPTRVVGGKDAELGSWPWQGSLRLWGNHVCGCSLLSRRWVLTAAHCFEQTTDPFPWSIQFGELSATPSIWNLQAYENRYSVERVVMNPRFLGSSPYDIALMKLSSSVTYKEHVQPICVVDSTVEFQNRTDCWVSGWGDIMENKELEPPYNLQEVQISIINTTICNHLYQQPDFRHNIWGDMVCAGEPEGGKDACFGDSGGPLVCELDNVWYQIGVVSWGVGCGRPNRPGVYTNVSEHFQWIRKLMACGPLGTDPS</sequence>
<evidence type="ECO:0000259" key="8">
    <source>
        <dbReference type="PROSITE" id="PS50240"/>
    </source>
</evidence>
<dbReference type="PRINTS" id="PR00722">
    <property type="entry name" value="CHYMOTRYPSIN"/>
</dbReference>
<evidence type="ECO:0000256" key="5">
    <source>
        <dbReference type="ARBA" id="ARBA00023157"/>
    </source>
</evidence>
<dbReference type="InterPro" id="IPR033116">
    <property type="entry name" value="TRYPSIN_SER"/>
</dbReference>
<reference evidence="9" key="2">
    <citation type="submission" date="2025-08" db="UniProtKB">
        <authorList>
            <consortium name="Ensembl"/>
        </authorList>
    </citation>
    <scope>IDENTIFICATION</scope>
    <source>
        <strain evidence="9">Isolate ISIS603380</strain>
    </source>
</reference>
<dbReference type="PANTHER" id="PTHR24252">
    <property type="entry name" value="ACROSIN-RELATED"/>
    <property type="match status" value="1"/>
</dbReference>
<reference evidence="9 10" key="1">
    <citation type="submission" date="2009-06" db="EMBL/GenBank/DDBJ databases">
        <title>The Genome Sequence of Loxodonta africana (African elephant).</title>
        <authorList>
            <person name="Di Palma F."/>
            <person name="Heiman D."/>
            <person name="Young S."/>
            <person name="Johnson J."/>
            <person name="Lander E.S."/>
            <person name="Lindblad-Toh K."/>
        </authorList>
    </citation>
    <scope>NUCLEOTIDE SEQUENCE [LARGE SCALE GENOMIC DNA]</scope>
    <source>
        <strain evidence="9 10">Isolate ISIS603380</strain>
    </source>
</reference>
<dbReference type="OMA" id="DAQGEKD"/>
<feature type="domain" description="Peptidase S1" evidence="8">
    <location>
        <begin position="66"/>
        <end position="307"/>
    </location>
</feature>
<keyword evidence="1 6" id="KW-0645">Protease</keyword>
<dbReference type="FunCoup" id="G3SV15">
    <property type="interactions" value="10"/>
</dbReference>
<dbReference type="GeneTree" id="ENSGT00940000155138"/>
<dbReference type="SMART" id="SM00020">
    <property type="entry name" value="Tryp_SPc"/>
    <property type="match status" value="1"/>
</dbReference>
<feature type="region of interest" description="Disordered" evidence="7">
    <location>
        <begin position="1"/>
        <end position="29"/>
    </location>
</feature>
<dbReference type="HOGENOM" id="CLU_006842_0_4_1"/>
<dbReference type="SUPFAM" id="SSF50494">
    <property type="entry name" value="Trypsin-like serine proteases"/>
    <property type="match status" value="1"/>
</dbReference>
<keyword evidence="10" id="KW-1185">Reference proteome</keyword>
<evidence type="ECO:0000256" key="3">
    <source>
        <dbReference type="ARBA" id="ARBA00022801"/>
    </source>
</evidence>
<evidence type="ECO:0000256" key="2">
    <source>
        <dbReference type="ARBA" id="ARBA00022729"/>
    </source>
</evidence>
<dbReference type="eggNOG" id="KOG3627">
    <property type="taxonomic scope" value="Eukaryota"/>
</dbReference>
<dbReference type="GO" id="GO:0006508">
    <property type="term" value="P:proteolysis"/>
    <property type="evidence" value="ECO:0007669"/>
    <property type="project" value="UniProtKB-KW"/>
</dbReference>
<evidence type="ECO:0000256" key="7">
    <source>
        <dbReference type="SAM" id="MobiDB-lite"/>
    </source>
</evidence>
<dbReference type="InterPro" id="IPR001314">
    <property type="entry name" value="Peptidase_S1A"/>
</dbReference>
<organism evidence="9 10">
    <name type="scientific">Loxodonta africana</name>
    <name type="common">African elephant</name>
    <dbReference type="NCBI Taxonomy" id="9785"/>
    <lineage>
        <taxon>Eukaryota</taxon>
        <taxon>Metazoa</taxon>
        <taxon>Chordata</taxon>
        <taxon>Craniata</taxon>
        <taxon>Vertebrata</taxon>
        <taxon>Euteleostomi</taxon>
        <taxon>Mammalia</taxon>
        <taxon>Eutheria</taxon>
        <taxon>Afrotheria</taxon>
        <taxon>Proboscidea</taxon>
        <taxon>Elephantidae</taxon>
        <taxon>Loxodonta</taxon>
    </lineage>
</organism>
<dbReference type="Gene3D" id="2.40.10.10">
    <property type="entry name" value="Trypsin-like serine proteases"/>
    <property type="match status" value="1"/>
</dbReference>
<dbReference type="GO" id="GO:0004252">
    <property type="term" value="F:serine-type endopeptidase activity"/>
    <property type="evidence" value="ECO:0007669"/>
    <property type="project" value="Ensembl"/>
</dbReference>
<dbReference type="Pfam" id="PF00089">
    <property type="entry name" value="Trypsin"/>
    <property type="match status" value="1"/>
</dbReference>
<dbReference type="Ensembl" id="ENSLAFT00000004828.2">
    <property type="protein sequence ID" value="ENSLAFP00000004044.2"/>
    <property type="gene ID" value="ENSLAFG00000004829.2"/>
</dbReference>
<keyword evidence="4 6" id="KW-0720">Serine protease</keyword>
<dbReference type="InterPro" id="IPR009003">
    <property type="entry name" value="Peptidase_S1_PA"/>
</dbReference>
<dbReference type="CDD" id="cd00190">
    <property type="entry name" value="Tryp_SPc"/>
    <property type="match status" value="1"/>
</dbReference>
<protein>
    <submittedName>
        <fullName evidence="9">Serine protease 21</fullName>
    </submittedName>
</protein>
<dbReference type="InParanoid" id="G3SV15"/>
<dbReference type="GO" id="GO:0016020">
    <property type="term" value="C:membrane"/>
    <property type="evidence" value="ECO:0007669"/>
    <property type="project" value="Ensembl"/>
</dbReference>
<accession>G3SV15</accession>
<dbReference type="InterPro" id="IPR043504">
    <property type="entry name" value="Peptidase_S1_PA_chymotrypsin"/>
</dbReference>
<dbReference type="AlphaFoldDB" id="G3SV15"/>
<evidence type="ECO:0000313" key="9">
    <source>
        <dbReference type="Ensembl" id="ENSLAFP00000004044.2"/>
    </source>
</evidence>
<evidence type="ECO:0000256" key="4">
    <source>
        <dbReference type="ARBA" id="ARBA00022825"/>
    </source>
</evidence>
<evidence type="ECO:0000256" key="1">
    <source>
        <dbReference type="ARBA" id="ARBA00022670"/>
    </source>
</evidence>
<name>G3SV15_LOXAF</name>
<dbReference type="PROSITE" id="PS00134">
    <property type="entry name" value="TRYPSIN_HIS"/>
    <property type="match status" value="1"/>
</dbReference>
<dbReference type="MEROPS" id="S01.011"/>
<dbReference type="PROSITE" id="PS00135">
    <property type="entry name" value="TRYPSIN_SER"/>
    <property type="match status" value="1"/>
</dbReference>
<evidence type="ECO:0000256" key="6">
    <source>
        <dbReference type="RuleBase" id="RU363034"/>
    </source>
</evidence>
<proteinExistence type="predicted"/>
<keyword evidence="3 6" id="KW-0378">Hydrolase</keyword>
<dbReference type="PANTHER" id="PTHR24252:SF17">
    <property type="entry name" value="SUPPRESSOR OF TUMORIGENICITY 14 PROTEIN HOMOLOG-RELATED"/>
    <property type="match status" value="1"/>
</dbReference>
<dbReference type="FunFam" id="2.40.10.10:FF:000024">
    <property type="entry name" value="Serine protease 53"/>
    <property type="match status" value="1"/>
</dbReference>
<dbReference type="InterPro" id="IPR001254">
    <property type="entry name" value="Trypsin_dom"/>
</dbReference>
<dbReference type="STRING" id="9785.ENSLAFP00000004044"/>
<evidence type="ECO:0000313" key="10">
    <source>
        <dbReference type="Proteomes" id="UP000007646"/>
    </source>
</evidence>
<keyword evidence="2" id="KW-0732">Signal</keyword>
<keyword evidence="5" id="KW-1015">Disulfide bond</keyword>
<dbReference type="InterPro" id="IPR018114">
    <property type="entry name" value="TRYPSIN_HIS"/>
</dbReference>
<reference evidence="9" key="3">
    <citation type="submission" date="2025-09" db="UniProtKB">
        <authorList>
            <consortium name="Ensembl"/>
        </authorList>
    </citation>
    <scope>IDENTIFICATION</scope>
    <source>
        <strain evidence="9">Isolate ISIS603380</strain>
    </source>
</reference>